<keyword evidence="2" id="KW-1185">Reference proteome</keyword>
<proteinExistence type="predicted"/>
<dbReference type="EMBL" id="JAVDTX010000002">
    <property type="protein sequence ID" value="MDR6844654.1"/>
    <property type="molecule type" value="Genomic_DNA"/>
</dbReference>
<name>A0ABU1S3C2_9FLAO</name>
<dbReference type="Proteomes" id="UP001261871">
    <property type="component" value="Unassembled WGS sequence"/>
</dbReference>
<protein>
    <recommendedName>
        <fullName evidence="3">Sulfatase</fullName>
    </recommendedName>
</protein>
<sequence length="54" mass="6045">MTNKNDEKSISTFTFFSMFISFMTFGQASKKQPNIIVIISDDHAYQSIGAYGVS</sequence>
<dbReference type="RefSeq" id="WP_409025118.1">
    <property type="nucleotide sequence ID" value="NZ_JAVDTX010000002.1"/>
</dbReference>
<organism evidence="1 2">
    <name type="scientific">Flavobacterium granuli</name>
    <dbReference type="NCBI Taxonomy" id="280093"/>
    <lineage>
        <taxon>Bacteria</taxon>
        <taxon>Pseudomonadati</taxon>
        <taxon>Bacteroidota</taxon>
        <taxon>Flavobacteriia</taxon>
        <taxon>Flavobacteriales</taxon>
        <taxon>Flavobacteriaceae</taxon>
        <taxon>Flavobacterium</taxon>
    </lineage>
</organism>
<comment type="caution">
    <text evidence="1">The sequence shown here is derived from an EMBL/GenBank/DDBJ whole genome shotgun (WGS) entry which is preliminary data.</text>
</comment>
<gene>
    <name evidence="1" type="ORF">J2W95_001345</name>
</gene>
<evidence type="ECO:0000313" key="2">
    <source>
        <dbReference type="Proteomes" id="UP001261871"/>
    </source>
</evidence>
<evidence type="ECO:0000313" key="1">
    <source>
        <dbReference type="EMBL" id="MDR6844654.1"/>
    </source>
</evidence>
<reference evidence="1 2" key="1">
    <citation type="submission" date="2023-07" db="EMBL/GenBank/DDBJ databases">
        <title>Sorghum-associated microbial communities from plants grown in Nebraska, USA.</title>
        <authorList>
            <person name="Schachtman D."/>
        </authorList>
    </citation>
    <scope>NUCLEOTIDE SEQUENCE [LARGE SCALE GENOMIC DNA]</scope>
    <source>
        <strain evidence="1 2">BE124</strain>
    </source>
</reference>
<accession>A0ABU1S3C2</accession>
<evidence type="ECO:0008006" key="3">
    <source>
        <dbReference type="Google" id="ProtNLM"/>
    </source>
</evidence>